<feature type="compositionally biased region" description="Low complexity" evidence="1">
    <location>
        <begin position="180"/>
        <end position="221"/>
    </location>
</feature>
<feature type="region of interest" description="Disordered" evidence="1">
    <location>
        <begin position="1"/>
        <end position="69"/>
    </location>
</feature>
<sequence>MEAGGEPWRGGERGGRGGGKPRPRRRKATPRTAAQGTGARLPLAAPASPSRHRLPRDPASPVQTPPPLHCRHRAVAPSLAQIRVWPPALRFKHRLRSVAGAAPPLRPRPPSVSSPQIRVIPSPPYASPLRCGPRRRRPPSVLLAPSTWSGTACLGSSSTRCAVPGSPSSARPWRTSSGSRATRPGAPPRRGTAAACSPTTIPCSTGATTSTTTRSRSPARPLARFRPRIQGYYCEIQQQHERSCSKIAAYRLWKSEPATILYIRGGWRSLSEYHN</sequence>
<dbReference type="AlphaFoldDB" id="A0A8T0VJ46"/>
<evidence type="ECO:0000256" key="1">
    <source>
        <dbReference type="SAM" id="MobiDB-lite"/>
    </source>
</evidence>
<protein>
    <submittedName>
        <fullName evidence="2">Uncharacterized protein</fullName>
    </submittedName>
</protein>
<feature type="region of interest" description="Disordered" evidence="1">
    <location>
        <begin position="101"/>
        <end position="143"/>
    </location>
</feature>
<reference evidence="2" key="1">
    <citation type="submission" date="2020-05" db="EMBL/GenBank/DDBJ databases">
        <title>WGS assembly of Panicum virgatum.</title>
        <authorList>
            <person name="Lovell J.T."/>
            <person name="Jenkins J."/>
            <person name="Shu S."/>
            <person name="Juenger T.E."/>
            <person name="Schmutz J."/>
        </authorList>
    </citation>
    <scope>NUCLEOTIDE SEQUENCE</scope>
    <source>
        <strain evidence="2">AP13</strain>
    </source>
</reference>
<comment type="caution">
    <text evidence="2">The sequence shown here is derived from an EMBL/GenBank/DDBJ whole genome shotgun (WGS) entry which is preliminary data.</text>
</comment>
<evidence type="ECO:0000313" key="2">
    <source>
        <dbReference type="EMBL" id="KAG2634828.1"/>
    </source>
</evidence>
<evidence type="ECO:0000313" key="3">
    <source>
        <dbReference type="Proteomes" id="UP000823388"/>
    </source>
</evidence>
<name>A0A8T0VJ46_PANVG</name>
<feature type="compositionally biased region" description="Low complexity" evidence="1">
    <location>
        <begin position="30"/>
        <end position="49"/>
    </location>
</feature>
<feature type="compositionally biased region" description="Basic residues" evidence="1">
    <location>
        <begin position="19"/>
        <end position="29"/>
    </location>
</feature>
<gene>
    <name evidence="2" type="ORF">PVAP13_2NG330106</name>
</gene>
<dbReference type="EMBL" id="CM029040">
    <property type="protein sequence ID" value="KAG2634828.1"/>
    <property type="molecule type" value="Genomic_DNA"/>
</dbReference>
<feature type="region of interest" description="Disordered" evidence="1">
    <location>
        <begin position="160"/>
        <end position="222"/>
    </location>
</feature>
<organism evidence="2 3">
    <name type="scientific">Panicum virgatum</name>
    <name type="common">Blackwell switchgrass</name>
    <dbReference type="NCBI Taxonomy" id="38727"/>
    <lineage>
        <taxon>Eukaryota</taxon>
        <taxon>Viridiplantae</taxon>
        <taxon>Streptophyta</taxon>
        <taxon>Embryophyta</taxon>
        <taxon>Tracheophyta</taxon>
        <taxon>Spermatophyta</taxon>
        <taxon>Magnoliopsida</taxon>
        <taxon>Liliopsida</taxon>
        <taxon>Poales</taxon>
        <taxon>Poaceae</taxon>
        <taxon>PACMAD clade</taxon>
        <taxon>Panicoideae</taxon>
        <taxon>Panicodae</taxon>
        <taxon>Paniceae</taxon>
        <taxon>Panicinae</taxon>
        <taxon>Panicum</taxon>
        <taxon>Panicum sect. Hiantes</taxon>
    </lineage>
</organism>
<accession>A0A8T0VJ46</accession>
<keyword evidence="3" id="KW-1185">Reference proteome</keyword>
<dbReference type="Proteomes" id="UP000823388">
    <property type="component" value="Chromosome 2N"/>
</dbReference>
<proteinExistence type="predicted"/>
<feature type="compositionally biased region" description="Polar residues" evidence="1">
    <location>
        <begin position="160"/>
        <end position="179"/>
    </location>
</feature>